<dbReference type="EMBL" id="OZ034816">
    <property type="protein sequence ID" value="CAL1378073.1"/>
    <property type="molecule type" value="Genomic_DNA"/>
</dbReference>
<evidence type="ECO:0000313" key="5">
    <source>
        <dbReference type="EMBL" id="CAL1378073.1"/>
    </source>
</evidence>
<dbReference type="InterPro" id="IPR002902">
    <property type="entry name" value="GNK2"/>
</dbReference>
<dbReference type="PROSITE" id="PS51473">
    <property type="entry name" value="GNK2"/>
    <property type="match status" value="1"/>
</dbReference>
<proteinExistence type="predicted"/>
<name>A0AAV2DX10_9ROSI</name>
<gene>
    <name evidence="5" type="ORF">LTRI10_LOCUS19679</name>
</gene>
<keyword evidence="6" id="KW-1185">Reference proteome</keyword>
<accession>A0AAV2DX10</accession>
<organism evidence="5 6">
    <name type="scientific">Linum trigynum</name>
    <dbReference type="NCBI Taxonomy" id="586398"/>
    <lineage>
        <taxon>Eukaryota</taxon>
        <taxon>Viridiplantae</taxon>
        <taxon>Streptophyta</taxon>
        <taxon>Embryophyta</taxon>
        <taxon>Tracheophyta</taxon>
        <taxon>Spermatophyta</taxon>
        <taxon>Magnoliopsida</taxon>
        <taxon>eudicotyledons</taxon>
        <taxon>Gunneridae</taxon>
        <taxon>Pentapetalae</taxon>
        <taxon>rosids</taxon>
        <taxon>fabids</taxon>
        <taxon>Malpighiales</taxon>
        <taxon>Linaceae</taxon>
        <taxon>Linum</taxon>
    </lineage>
</organism>
<protein>
    <recommendedName>
        <fullName evidence="4">Gnk2-homologous domain-containing protein</fullName>
    </recommendedName>
</protein>
<keyword evidence="2" id="KW-0677">Repeat</keyword>
<evidence type="ECO:0000256" key="3">
    <source>
        <dbReference type="SAM" id="SignalP"/>
    </source>
</evidence>
<reference evidence="5 6" key="1">
    <citation type="submission" date="2024-04" db="EMBL/GenBank/DDBJ databases">
        <authorList>
            <person name="Fracassetti M."/>
        </authorList>
    </citation>
    <scope>NUCLEOTIDE SEQUENCE [LARGE SCALE GENOMIC DNA]</scope>
</reference>
<evidence type="ECO:0000256" key="2">
    <source>
        <dbReference type="ARBA" id="ARBA00022737"/>
    </source>
</evidence>
<keyword evidence="1 3" id="KW-0732">Signal</keyword>
<dbReference type="Proteomes" id="UP001497516">
    <property type="component" value="Chromosome 3"/>
</dbReference>
<evidence type="ECO:0000256" key="1">
    <source>
        <dbReference type="ARBA" id="ARBA00022729"/>
    </source>
</evidence>
<dbReference type="InterPro" id="IPR038408">
    <property type="entry name" value="GNK2_sf"/>
</dbReference>
<feature type="signal peptide" evidence="3">
    <location>
        <begin position="1"/>
        <end position="18"/>
    </location>
</feature>
<evidence type="ECO:0000313" key="6">
    <source>
        <dbReference type="Proteomes" id="UP001497516"/>
    </source>
</evidence>
<dbReference type="AlphaFoldDB" id="A0AAV2DX10"/>
<sequence length="144" mass="15373">MLATVAMVIVGLWMGCSGGGHQQASAVDVILYTAACNDKEFPAGDTTSFGCAEGLLGHLIDMGPVTSSGSQSDDTVTCSGGGGRVRIRGWVETGAGLSPDDTLRCRREAMGVLHDRCYNRVGARVWRTDGENRRVCFIQYEKLL</sequence>
<feature type="domain" description="Gnk2-homologous" evidence="4">
    <location>
        <begin position="29"/>
        <end position="144"/>
    </location>
</feature>
<dbReference type="Gene3D" id="3.30.430.20">
    <property type="entry name" value="Gnk2 domain, C-X8-C-X2-C motif"/>
    <property type="match status" value="1"/>
</dbReference>
<evidence type="ECO:0000259" key="4">
    <source>
        <dbReference type="PROSITE" id="PS51473"/>
    </source>
</evidence>
<feature type="chain" id="PRO_5043315150" description="Gnk2-homologous domain-containing protein" evidence="3">
    <location>
        <begin position="19"/>
        <end position="144"/>
    </location>
</feature>